<name>A0A6A6E337_9PEZI</name>
<reference evidence="2" key="1">
    <citation type="journal article" date="2020" name="Stud. Mycol.">
        <title>101 Dothideomycetes genomes: a test case for predicting lifestyles and emergence of pathogens.</title>
        <authorList>
            <person name="Haridas S."/>
            <person name="Albert R."/>
            <person name="Binder M."/>
            <person name="Bloem J."/>
            <person name="Labutti K."/>
            <person name="Salamov A."/>
            <person name="Andreopoulos B."/>
            <person name="Baker S."/>
            <person name="Barry K."/>
            <person name="Bills G."/>
            <person name="Bluhm B."/>
            <person name="Cannon C."/>
            <person name="Castanera R."/>
            <person name="Culley D."/>
            <person name="Daum C."/>
            <person name="Ezra D."/>
            <person name="Gonzalez J."/>
            <person name="Henrissat B."/>
            <person name="Kuo A."/>
            <person name="Liang C."/>
            <person name="Lipzen A."/>
            <person name="Lutzoni F."/>
            <person name="Magnuson J."/>
            <person name="Mondo S."/>
            <person name="Nolan M."/>
            <person name="Ohm R."/>
            <person name="Pangilinan J."/>
            <person name="Park H.-J."/>
            <person name="Ramirez L."/>
            <person name="Alfaro M."/>
            <person name="Sun H."/>
            <person name="Tritt A."/>
            <person name="Yoshinaga Y."/>
            <person name="Zwiers L.-H."/>
            <person name="Turgeon B."/>
            <person name="Goodwin S."/>
            <person name="Spatafora J."/>
            <person name="Crous P."/>
            <person name="Grigoriev I."/>
        </authorList>
    </citation>
    <scope>NUCLEOTIDE SEQUENCE</scope>
    <source>
        <strain evidence="2">CBS 207.26</strain>
    </source>
</reference>
<protein>
    <submittedName>
        <fullName evidence="2">Uncharacterized protein</fullName>
    </submittedName>
</protein>
<organism evidence="2 3">
    <name type="scientific">Zopfia rhizophila CBS 207.26</name>
    <dbReference type="NCBI Taxonomy" id="1314779"/>
    <lineage>
        <taxon>Eukaryota</taxon>
        <taxon>Fungi</taxon>
        <taxon>Dikarya</taxon>
        <taxon>Ascomycota</taxon>
        <taxon>Pezizomycotina</taxon>
        <taxon>Dothideomycetes</taxon>
        <taxon>Dothideomycetes incertae sedis</taxon>
        <taxon>Zopfiaceae</taxon>
        <taxon>Zopfia</taxon>
    </lineage>
</organism>
<dbReference type="EMBL" id="ML994630">
    <property type="protein sequence ID" value="KAF2186367.1"/>
    <property type="molecule type" value="Genomic_DNA"/>
</dbReference>
<sequence>MARPKSMPDFSYLLASTPSPLLPEKERPRKKPSISLAAGLIMAAESPKSIPNTPQRAQQNHKGGYSDNLFYAYAQKSDYAQSPPYILTFSSASVADQWWDLVKQEYPESTREGPQLFILKGDDMQEQIQDNPKFYDLRNKWFYTPPEGSSGVIPLQDYKGNPEKQEPAFNLSSLTGTLEKMNIMISENTTQIKALSVAQSGGLQRMQEINESNSTQIKALADSQEKLQSLMDQNASHYIALSNSAFSNQEQVKGVLETNAGQIKALADGQSKLASTCAEMMKSISKVGEGLSQLGSSLSSGSDAGGSSAFSSIGNRISPPPRKLNKRIKGVWYEYDASPQSSPRTSMMLETPPKSP</sequence>
<evidence type="ECO:0000313" key="3">
    <source>
        <dbReference type="Proteomes" id="UP000800200"/>
    </source>
</evidence>
<feature type="region of interest" description="Disordered" evidence="1">
    <location>
        <begin position="335"/>
        <end position="356"/>
    </location>
</feature>
<accession>A0A6A6E337</accession>
<dbReference type="AlphaFoldDB" id="A0A6A6E337"/>
<proteinExistence type="predicted"/>
<keyword evidence="3" id="KW-1185">Reference proteome</keyword>
<gene>
    <name evidence="2" type="ORF">K469DRAFT_631222</name>
</gene>
<evidence type="ECO:0000313" key="2">
    <source>
        <dbReference type="EMBL" id="KAF2186367.1"/>
    </source>
</evidence>
<dbReference type="OrthoDB" id="5364171at2759"/>
<dbReference type="Proteomes" id="UP000800200">
    <property type="component" value="Unassembled WGS sequence"/>
</dbReference>
<evidence type="ECO:0000256" key="1">
    <source>
        <dbReference type="SAM" id="MobiDB-lite"/>
    </source>
</evidence>
<feature type="non-terminal residue" evidence="2">
    <location>
        <position position="356"/>
    </location>
</feature>